<proteinExistence type="predicted"/>
<evidence type="ECO:0000313" key="3">
    <source>
        <dbReference type="EMBL" id="QDU41305.1"/>
    </source>
</evidence>
<dbReference type="Pfam" id="PF05618">
    <property type="entry name" value="Zn_protease"/>
    <property type="match status" value="1"/>
</dbReference>
<feature type="region of interest" description="Disordered" evidence="1">
    <location>
        <begin position="150"/>
        <end position="175"/>
    </location>
</feature>
<evidence type="ECO:0000259" key="2">
    <source>
        <dbReference type="Pfam" id="PF05618"/>
    </source>
</evidence>
<dbReference type="AlphaFoldDB" id="A0A517ZFQ0"/>
<dbReference type="EMBL" id="CP036275">
    <property type="protein sequence ID" value="QDU41305.1"/>
    <property type="molecule type" value="Genomic_DNA"/>
</dbReference>
<evidence type="ECO:0000256" key="1">
    <source>
        <dbReference type="SAM" id="MobiDB-lite"/>
    </source>
</evidence>
<dbReference type="InterPro" id="IPR021109">
    <property type="entry name" value="Peptidase_aspartic_dom_sf"/>
</dbReference>
<gene>
    <name evidence="3" type="ORF">Mal4_56710</name>
</gene>
<reference evidence="3 4" key="1">
    <citation type="submission" date="2019-02" db="EMBL/GenBank/DDBJ databases">
        <title>Deep-cultivation of Planctomycetes and their phenomic and genomic characterization uncovers novel biology.</title>
        <authorList>
            <person name="Wiegand S."/>
            <person name="Jogler M."/>
            <person name="Boedeker C."/>
            <person name="Pinto D."/>
            <person name="Vollmers J."/>
            <person name="Rivas-Marin E."/>
            <person name="Kohn T."/>
            <person name="Peeters S.H."/>
            <person name="Heuer A."/>
            <person name="Rast P."/>
            <person name="Oberbeckmann S."/>
            <person name="Bunk B."/>
            <person name="Jeske O."/>
            <person name="Meyerdierks A."/>
            <person name="Storesund J.E."/>
            <person name="Kallscheuer N."/>
            <person name="Luecker S."/>
            <person name="Lage O.M."/>
            <person name="Pohl T."/>
            <person name="Merkel B.J."/>
            <person name="Hornburger P."/>
            <person name="Mueller R.-W."/>
            <person name="Bruemmer F."/>
            <person name="Labrenz M."/>
            <person name="Spormann A.M."/>
            <person name="Op den Camp H."/>
            <person name="Overmann J."/>
            <person name="Amann R."/>
            <person name="Jetten M.S.M."/>
            <person name="Mascher T."/>
            <person name="Medema M.H."/>
            <person name="Devos D.P."/>
            <person name="Kaster A.-K."/>
            <person name="Ovreas L."/>
            <person name="Rohde M."/>
            <person name="Galperin M.Y."/>
            <person name="Jogler C."/>
        </authorList>
    </citation>
    <scope>NUCLEOTIDE SEQUENCE [LARGE SCALE GENOMIC DNA]</scope>
    <source>
        <strain evidence="3 4">Mal4</strain>
    </source>
</reference>
<sequence length="175" mass="19926">MESKPRKRKKSPPAGPLPIIGWREWLALPELGIDAVKAKIDTGARSSSLHAIHVERFQQDGREFVRFKVHPLQRDSRTTVTSTAEVLEFRHIRSSSGHATLRPVILTPVEVLGQRWNIEVTLANRDEMGFRMLLGREAVRKRFLVDPGASYCDSSRVPESRRKRRTDSPAKRPQA</sequence>
<accession>A0A517ZFQ0</accession>
<protein>
    <recommendedName>
        <fullName evidence="2">Retropepsin-like aspartic endopeptidase domain-containing protein</fullName>
    </recommendedName>
</protein>
<dbReference type="KEGG" id="mri:Mal4_56710"/>
<dbReference type="Gene3D" id="2.40.70.10">
    <property type="entry name" value="Acid Proteases"/>
    <property type="match status" value="1"/>
</dbReference>
<dbReference type="Proteomes" id="UP000320496">
    <property type="component" value="Chromosome"/>
</dbReference>
<dbReference type="OrthoDB" id="9782977at2"/>
<feature type="compositionally biased region" description="Basic and acidic residues" evidence="1">
    <location>
        <begin position="156"/>
        <end position="175"/>
    </location>
</feature>
<keyword evidence="4" id="KW-1185">Reference proteome</keyword>
<dbReference type="RefSeq" id="WP_145372567.1">
    <property type="nucleotide sequence ID" value="NZ_CP036275.1"/>
</dbReference>
<dbReference type="PANTHER" id="PTHR38037:SF1">
    <property type="entry name" value="ATP-DEPENDENT ZINC PROTEASE DOMAIN-CONTAINING PROTEIN-RELATED"/>
    <property type="match status" value="1"/>
</dbReference>
<dbReference type="PANTHER" id="PTHR38037">
    <property type="entry name" value="ZN_PROTEASE DOMAIN-CONTAINING PROTEIN"/>
    <property type="match status" value="1"/>
</dbReference>
<organism evidence="3 4">
    <name type="scientific">Maioricimonas rarisocia</name>
    <dbReference type="NCBI Taxonomy" id="2528026"/>
    <lineage>
        <taxon>Bacteria</taxon>
        <taxon>Pseudomonadati</taxon>
        <taxon>Planctomycetota</taxon>
        <taxon>Planctomycetia</taxon>
        <taxon>Planctomycetales</taxon>
        <taxon>Planctomycetaceae</taxon>
        <taxon>Maioricimonas</taxon>
    </lineage>
</organism>
<name>A0A517ZFQ0_9PLAN</name>
<dbReference type="InterPro" id="IPR008503">
    <property type="entry name" value="Asp_endopeptidase"/>
</dbReference>
<dbReference type="SUPFAM" id="SSF50630">
    <property type="entry name" value="Acid proteases"/>
    <property type="match status" value="1"/>
</dbReference>
<evidence type="ECO:0000313" key="4">
    <source>
        <dbReference type="Proteomes" id="UP000320496"/>
    </source>
</evidence>
<feature type="domain" description="Retropepsin-like aspartic endopeptidase" evidence="2">
    <location>
        <begin position="19"/>
        <end position="152"/>
    </location>
</feature>